<dbReference type="EMBL" id="JACRSU010000003">
    <property type="protein sequence ID" value="MBC8541009.1"/>
    <property type="molecule type" value="Genomic_DNA"/>
</dbReference>
<evidence type="ECO:0000313" key="2">
    <source>
        <dbReference type="Proteomes" id="UP000611762"/>
    </source>
</evidence>
<organism evidence="1 2">
    <name type="scientific">Congzhengia minquanensis</name>
    <dbReference type="NCBI Taxonomy" id="2763657"/>
    <lineage>
        <taxon>Bacteria</taxon>
        <taxon>Bacillati</taxon>
        <taxon>Bacillota</taxon>
        <taxon>Clostridia</taxon>
        <taxon>Eubacteriales</taxon>
        <taxon>Oscillospiraceae</taxon>
        <taxon>Congzhengia</taxon>
    </lineage>
</organism>
<protein>
    <recommendedName>
        <fullName evidence="3">Heparinase II/III-like protein</fullName>
    </recommendedName>
</protein>
<dbReference type="AlphaFoldDB" id="A0A926HYE2"/>
<dbReference type="RefSeq" id="WP_249312801.1">
    <property type="nucleotide sequence ID" value="NZ_JACRSU010000003.1"/>
</dbReference>
<dbReference type="Gene3D" id="2.70.98.70">
    <property type="match status" value="1"/>
</dbReference>
<gene>
    <name evidence="1" type="ORF">H8698_08495</name>
</gene>
<dbReference type="Gene3D" id="1.50.10.100">
    <property type="entry name" value="Chondroitin AC/alginate lyase"/>
    <property type="match status" value="1"/>
</dbReference>
<evidence type="ECO:0008006" key="3">
    <source>
        <dbReference type="Google" id="ProtNLM"/>
    </source>
</evidence>
<reference evidence="1" key="1">
    <citation type="submission" date="2020-08" db="EMBL/GenBank/DDBJ databases">
        <title>Genome public.</title>
        <authorList>
            <person name="Liu C."/>
            <person name="Sun Q."/>
        </authorList>
    </citation>
    <scope>NUCLEOTIDE SEQUENCE</scope>
    <source>
        <strain evidence="1">H8</strain>
    </source>
</reference>
<proteinExistence type="predicted"/>
<sequence length="717" mass="80515">MKNELNFNHIHPFMAVRREQFADLQKKAEQSPWKEMKQDARKRLYELQFNPDDCFILRCNSVCDIADAAALLYILEPPLRKQCVQKLLDIIGFWQPEVPGNLYDEMYHSAGDHWIGAIPPGAAFVNCLLALDIIYDDLTKEQRLFCEQTLETIAENYIQNDENHMVAILGVRGLWALYQGQKEQLFQAWESWKELFMGYITEDGAGVMSIDYSVDRFVRGNRVSKIILPIVMDFTGLDKSFYQNQKVIHFTEWALGYTYTPAKNMWLIGDTLLTTGVKEAESLFLVYGAAKYSKKAAEFAAWLMKGRPPQGKLLNYLLLKDDFEKKRAPKSQILKDGGAWFYEDIENKDSLAGVLWNSTIFDGHGHKEINSVNLAAYGHRLYVNAGYSGWGSGAEGFTWNYINQRALSANTVLVDYDYRIVFDPEEKNDHQLKSGAGIVEGFSSEKLCYALGDSGSALPNAVHRRGFVMVAGENDASGYFLLLDSVDAGNKMTVVHRPFSDAYKIEKKDTEYVWKVENAGLSVFLATPPSDTEMIDGIVADRISILNKNFQQQHIGFKIKSLLASYSAGTMAATVLFPFDETHKKPILQRTKAGAKLIYSHQEDLLLTTNCGDGETRFNGAAAIVRRTGSGCKWFFAQHATDFNCMGSGFHSTRPVSVFFDGTAGMYTAQADTEFTLFVNSGERVLIGAKQSKVLEKDSGKISFLLPAGTNSIRIVK</sequence>
<dbReference type="InterPro" id="IPR008929">
    <property type="entry name" value="Chondroitin_lyas"/>
</dbReference>
<keyword evidence="2" id="KW-1185">Reference proteome</keyword>
<comment type="caution">
    <text evidence="1">The sequence shown here is derived from an EMBL/GenBank/DDBJ whole genome shotgun (WGS) entry which is preliminary data.</text>
</comment>
<dbReference type="Proteomes" id="UP000611762">
    <property type="component" value="Unassembled WGS sequence"/>
</dbReference>
<evidence type="ECO:0000313" key="1">
    <source>
        <dbReference type="EMBL" id="MBC8541009.1"/>
    </source>
</evidence>
<accession>A0A926HYE2</accession>
<name>A0A926HYE2_9FIRM</name>